<gene>
    <name evidence="4" type="ORF">PACILC2_42640</name>
</gene>
<feature type="compositionally biased region" description="Gly residues" evidence="1">
    <location>
        <begin position="89"/>
        <end position="121"/>
    </location>
</feature>
<sequence length="257" mass="26821">MKWQPIRLGIASLVIAGMTVAGVGATAKPAEAAPVVKWNFSAPIKIDNNTLKQIADKYGINLDDINFGNIDFGGIDLGQGNCFPNLPGQPGGANGGNGGADQGNAGNGGANQGNAGNGNNGSNGNAGNTGGSTVAQDQFAQQVVTLVNQERAKAGLPALQSDPLLTKVALEKAKDMSINNYFSHTSPTYGSPFDMMRSFGVKYSYAGENIASGQRSPQEVMDAWMNSSGHRANILSKNFTKIGVAYYKGQWVQMFIG</sequence>
<dbReference type="InterPro" id="IPR014044">
    <property type="entry name" value="CAP_dom"/>
</dbReference>
<dbReference type="InterPro" id="IPR035940">
    <property type="entry name" value="CAP_sf"/>
</dbReference>
<dbReference type="RefSeq" id="WP_213530184.1">
    <property type="nucleotide sequence ID" value="NZ_BOVJ01000146.1"/>
</dbReference>
<evidence type="ECO:0000259" key="3">
    <source>
        <dbReference type="Pfam" id="PF00188"/>
    </source>
</evidence>
<dbReference type="Pfam" id="PF00188">
    <property type="entry name" value="CAP"/>
    <property type="match status" value="1"/>
</dbReference>
<feature type="chain" id="PRO_5046141496" description="SCP domain-containing protein" evidence="2">
    <location>
        <begin position="33"/>
        <end position="257"/>
    </location>
</feature>
<name>A0ABQ4NBU6_9BACL</name>
<feature type="domain" description="SCP" evidence="3">
    <location>
        <begin position="145"/>
        <end position="251"/>
    </location>
</feature>
<feature type="signal peptide" evidence="2">
    <location>
        <begin position="1"/>
        <end position="32"/>
    </location>
</feature>
<dbReference type="Gene3D" id="3.40.33.10">
    <property type="entry name" value="CAP"/>
    <property type="match status" value="1"/>
</dbReference>
<dbReference type="PANTHER" id="PTHR31157">
    <property type="entry name" value="SCP DOMAIN-CONTAINING PROTEIN"/>
    <property type="match status" value="1"/>
</dbReference>
<evidence type="ECO:0000313" key="5">
    <source>
        <dbReference type="Proteomes" id="UP000680304"/>
    </source>
</evidence>
<dbReference type="Proteomes" id="UP000680304">
    <property type="component" value="Unassembled WGS sequence"/>
</dbReference>
<feature type="region of interest" description="Disordered" evidence="1">
    <location>
        <begin position="86"/>
        <end position="133"/>
    </location>
</feature>
<evidence type="ECO:0000313" key="4">
    <source>
        <dbReference type="EMBL" id="GIQ65696.1"/>
    </source>
</evidence>
<accession>A0ABQ4NBU6</accession>
<comment type="caution">
    <text evidence="4">The sequence shown here is derived from an EMBL/GenBank/DDBJ whole genome shotgun (WGS) entry which is preliminary data.</text>
</comment>
<dbReference type="PANTHER" id="PTHR31157:SF1">
    <property type="entry name" value="SCP DOMAIN-CONTAINING PROTEIN"/>
    <property type="match status" value="1"/>
</dbReference>
<dbReference type="NCBIfam" id="TIGR02909">
    <property type="entry name" value="spore_YkwD"/>
    <property type="match status" value="1"/>
</dbReference>
<keyword evidence="2" id="KW-0732">Signal</keyword>
<protein>
    <recommendedName>
        <fullName evidence="3">SCP domain-containing protein</fullName>
    </recommendedName>
</protein>
<keyword evidence="5" id="KW-1185">Reference proteome</keyword>
<reference evidence="4 5" key="1">
    <citation type="submission" date="2021-04" db="EMBL/GenBank/DDBJ databases">
        <title>Draft genome sequence of Paenibacillus cisolokensis, LC2-13A.</title>
        <authorList>
            <person name="Uke A."/>
            <person name="Chhe C."/>
            <person name="Baramee S."/>
            <person name="Kosugi A."/>
        </authorList>
    </citation>
    <scope>NUCLEOTIDE SEQUENCE [LARGE SCALE GENOMIC DNA]</scope>
    <source>
        <strain evidence="4 5">LC2-13A</strain>
    </source>
</reference>
<dbReference type="SUPFAM" id="SSF55797">
    <property type="entry name" value="PR-1-like"/>
    <property type="match status" value="1"/>
</dbReference>
<dbReference type="InterPro" id="IPR014258">
    <property type="entry name" value="CAP_domain_YkwD-like"/>
</dbReference>
<dbReference type="EMBL" id="BOVJ01000146">
    <property type="protein sequence ID" value="GIQ65696.1"/>
    <property type="molecule type" value="Genomic_DNA"/>
</dbReference>
<dbReference type="CDD" id="cd05379">
    <property type="entry name" value="CAP_bacterial"/>
    <property type="match status" value="1"/>
</dbReference>
<proteinExistence type="predicted"/>
<organism evidence="4 5">
    <name type="scientific">Paenibacillus cisolokensis</name>
    <dbReference type="NCBI Taxonomy" id="1658519"/>
    <lineage>
        <taxon>Bacteria</taxon>
        <taxon>Bacillati</taxon>
        <taxon>Bacillota</taxon>
        <taxon>Bacilli</taxon>
        <taxon>Bacillales</taxon>
        <taxon>Paenibacillaceae</taxon>
        <taxon>Paenibacillus</taxon>
    </lineage>
</organism>
<evidence type="ECO:0000256" key="2">
    <source>
        <dbReference type="SAM" id="SignalP"/>
    </source>
</evidence>
<evidence type="ECO:0000256" key="1">
    <source>
        <dbReference type="SAM" id="MobiDB-lite"/>
    </source>
</evidence>